<dbReference type="Gene3D" id="1.20.58.1520">
    <property type="match status" value="1"/>
</dbReference>
<evidence type="ECO:0000313" key="3">
    <source>
        <dbReference type="Proteomes" id="UP000193467"/>
    </source>
</evidence>
<protein>
    <submittedName>
        <fullName evidence="2">Microtubule associated protein-domain-containing protein</fullName>
    </submittedName>
</protein>
<gene>
    <name evidence="2" type="ORF">BCR35DRAFT_21901</name>
</gene>
<dbReference type="GO" id="GO:0051256">
    <property type="term" value="P:mitotic spindle midzone assembly"/>
    <property type="evidence" value="ECO:0007669"/>
    <property type="project" value="TreeGrafter"/>
</dbReference>
<feature type="region of interest" description="Disordered" evidence="1">
    <location>
        <begin position="566"/>
        <end position="744"/>
    </location>
</feature>
<sequence>LLARFFRLNSTTATIDIYRTTEHTLLLTGHNPPTRSLLSRNQHHSTLSWTNKRRLLSLSLFGHVVPLIRTTDYQPPYNSITTLHLPLPFPQPLVQQHFDSLHQLLNSHLAQQLDSTTTELTRVESLLAERWTKVTDWRVALGEPVGTIKTKEDGPLLTLVQEVDQVIESMRGRMQERGQAIVELQRRLTGFVEVVGKEWLGVELEEWEAGWEGLDLKLERMSALERECLRCETEIAHRRALLTQDLNEIFALRSELGIHQTSGLNTSPSSSSTGPRASLTGEIPLADPLDEAILSHLGVGEDREKKEMLATSENLRRVEAKRKWLEEEKATRNATIQATYDKLYPLWTMLGVSEMEMEQFVNCWMGSTMDVVNAYQSELTRMLTLKRSNLSAFITRERTLLTTLWDTLYLSPSQRLASFPPFSINVDPTVIWNAVNGCEEELVNENVSEELLVAHEREREKVEGEVEECRSVLERLGRYFGVVEEMRELEASASDPSRLLGKSTRGDPGRLLREEKARKRVVKEKPKLEAELRQLIPQWEAANHRPFLVNGVRFLDDLDAKIEEEAREKENKKRTKLVPVSTGSSTRPLRSQPTGTSSSSSTLPLKRQMTGRSTTSNTSSSGPPPKRQTAMTTGSSVGGGLARQRSASVLGERNARRGGEEYEQPASKLQAQHTGRSVLSSSSSTGGGGGMRIPAGWGSHGAGIVDTSAPPPPAPSLGGATYAQGAIVRPQMTGFRPRPSTAGR</sequence>
<dbReference type="OrthoDB" id="642895at2759"/>
<evidence type="ECO:0000313" key="2">
    <source>
        <dbReference type="EMBL" id="ORY88197.1"/>
    </source>
</evidence>
<dbReference type="InParanoid" id="A0A1Y2FZY9"/>
<feature type="compositionally biased region" description="Polar residues" evidence="1">
    <location>
        <begin position="581"/>
        <end position="595"/>
    </location>
</feature>
<feature type="non-terminal residue" evidence="2">
    <location>
        <position position="1"/>
    </location>
</feature>
<evidence type="ECO:0000256" key="1">
    <source>
        <dbReference type="SAM" id="MobiDB-lite"/>
    </source>
</evidence>
<proteinExistence type="predicted"/>
<dbReference type="PANTHER" id="PTHR19321">
    <property type="entry name" value="PROTEIN REGULATOR OF CYTOKINESIS 1 PRC1-RELATED"/>
    <property type="match status" value="1"/>
</dbReference>
<dbReference type="PANTHER" id="PTHR19321:SF41">
    <property type="entry name" value="FASCETTO-RELATED"/>
    <property type="match status" value="1"/>
</dbReference>
<organism evidence="2 3">
    <name type="scientific">Leucosporidium creatinivorum</name>
    <dbReference type="NCBI Taxonomy" id="106004"/>
    <lineage>
        <taxon>Eukaryota</taxon>
        <taxon>Fungi</taxon>
        <taxon>Dikarya</taxon>
        <taxon>Basidiomycota</taxon>
        <taxon>Pucciniomycotina</taxon>
        <taxon>Microbotryomycetes</taxon>
        <taxon>Leucosporidiales</taxon>
        <taxon>Leucosporidium</taxon>
    </lineage>
</organism>
<feature type="compositionally biased region" description="Low complexity" evidence="1">
    <location>
        <begin position="675"/>
        <end position="684"/>
    </location>
</feature>
<dbReference type="GO" id="GO:0005737">
    <property type="term" value="C:cytoplasm"/>
    <property type="evidence" value="ECO:0007669"/>
    <property type="project" value="TreeGrafter"/>
</dbReference>
<dbReference type="AlphaFoldDB" id="A0A1Y2FZY9"/>
<dbReference type="STRING" id="106004.A0A1Y2FZY9"/>
<dbReference type="Proteomes" id="UP000193467">
    <property type="component" value="Unassembled WGS sequence"/>
</dbReference>
<comment type="caution">
    <text evidence="2">The sequence shown here is derived from an EMBL/GenBank/DDBJ whole genome shotgun (WGS) entry which is preliminary data.</text>
</comment>
<dbReference type="InterPro" id="IPR007145">
    <property type="entry name" value="MAP65_Ase1_PRC1"/>
</dbReference>
<name>A0A1Y2FZY9_9BASI</name>
<keyword evidence="3" id="KW-1185">Reference proteome</keyword>
<dbReference type="FunCoup" id="A0A1Y2FZY9">
    <property type="interactions" value="225"/>
</dbReference>
<dbReference type="GO" id="GO:1990023">
    <property type="term" value="C:mitotic spindle midzone"/>
    <property type="evidence" value="ECO:0007669"/>
    <property type="project" value="TreeGrafter"/>
</dbReference>
<dbReference type="EMBL" id="MCGR01000011">
    <property type="protein sequence ID" value="ORY88197.1"/>
    <property type="molecule type" value="Genomic_DNA"/>
</dbReference>
<reference evidence="2 3" key="1">
    <citation type="submission" date="2016-07" db="EMBL/GenBank/DDBJ databases">
        <title>Pervasive Adenine N6-methylation of Active Genes in Fungi.</title>
        <authorList>
            <consortium name="DOE Joint Genome Institute"/>
            <person name="Mondo S.J."/>
            <person name="Dannebaum R.O."/>
            <person name="Kuo R.C."/>
            <person name="Labutti K."/>
            <person name="Haridas S."/>
            <person name="Kuo A."/>
            <person name="Salamov A."/>
            <person name="Ahrendt S.R."/>
            <person name="Lipzen A."/>
            <person name="Sullivan W."/>
            <person name="Andreopoulos W.B."/>
            <person name="Clum A."/>
            <person name="Lindquist E."/>
            <person name="Daum C."/>
            <person name="Ramamoorthy G.K."/>
            <person name="Gryganskyi A."/>
            <person name="Culley D."/>
            <person name="Magnuson J.K."/>
            <person name="James T.Y."/>
            <person name="O'Malley M.A."/>
            <person name="Stajich J.E."/>
            <person name="Spatafora J.W."/>
            <person name="Visel A."/>
            <person name="Grigoriev I.V."/>
        </authorList>
    </citation>
    <scope>NUCLEOTIDE SEQUENCE [LARGE SCALE GENOMIC DNA]</scope>
    <source>
        <strain evidence="2 3">62-1032</strain>
    </source>
</reference>
<accession>A0A1Y2FZY9</accession>
<dbReference type="GO" id="GO:0008017">
    <property type="term" value="F:microtubule binding"/>
    <property type="evidence" value="ECO:0007669"/>
    <property type="project" value="InterPro"/>
</dbReference>
<dbReference type="Pfam" id="PF03999">
    <property type="entry name" value="MAP65_ASE1"/>
    <property type="match status" value="1"/>
</dbReference>